<dbReference type="PROSITE" id="PS00658">
    <property type="entry name" value="FORK_HEAD_2"/>
    <property type="match status" value="1"/>
</dbReference>
<gene>
    <name evidence="4" type="ORF">AVEN_181966_1</name>
</gene>
<dbReference type="SUPFAM" id="SSF46785">
    <property type="entry name" value="Winged helix' DNA-binding domain"/>
    <property type="match status" value="1"/>
</dbReference>
<evidence type="ECO:0000256" key="2">
    <source>
        <dbReference type="PROSITE-ProRule" id="PRU00089"/>
    </source>
</evidence>
<accession>A0A4Y2JUG2</accession>
<dbReference type="PROSITE" id="PS50039">
    <property type="entry name" value="FORK_HEAD_3"/>
    <property type="match status" value="1"/>
</dbReference>
<organism evidence="4 5">
    <name type="scientific">Araneus ventricosus</name>
    <name type="common">Orbweaver spider</name>
    <name type="synonym">Epeira ventricosa</name>
    <dbReference type="NCBI Taxonomy" id="182803"/>
    <lineage>
        <taxon>Eukaryota</taxon>
        <taxon>Metazoa</taxon>
        <taxon>Ecdysozoa</taxon>
        <taxon>Arthropoda</taxon>
        <taxon>Chelicerata</taxon>
        <taxon>Arachnida</taxon>
        <taxon>Araneae</taxon>
        <taxon>Araneomorphae</taxon>
        <taxon>Entelegynae</taxon>
        <taxon>Araneoidea</taxon>
        <taxon>Araneidae</taxon>
        <taxon>Araneus</taxon>
    </lineage>
</organism>
<evidence type="ECO:0000256" key="1">
    <source>
        <dbReference type="ARBA" id="ARBA00023125"/>
    </source>
</evidence>
<dbReference type="InterPro" id="IPR036390">
    <property type="entry name" value="WH_DNA-bd_sf"/>
</dbReference>
<dbReference type="InterPro" id="IPR030456">
    <property type="entry name" value="TF_fork_head_CS_2"/>
</dbReference>
<feature type="DNA-binding region" description="Fork-head" evidence="2">
    <location>
        <begin position="128"/>
        <end position="234"/>
    </location>
</feature>
<comment type="caution">
    <text evidence="4">The sequence shown here is derived from an EMBL/GenBank/DDBJ whole genome shotgun (WGS) entry which is preliminary data.</text>
</comment>
<dbReference type="GO" id="GO:0003700">
    <property type="term" value="F:DNA-binding transcription factor activity"/>
    <property type="evidence" value="ECO:0007669"/>
    <property type="project" value="InterPro"/>
</dbReference>
<keyword evidence="5" id="KW-1185">Reference proteome</keyword>
<name>A0A4Y2JUG2_ARAVE</name>
<evidence type="ECO:0000313" key="5">
    <source>
        <dbReference type="Proteomes" id="UP000499080"/>
    </source>
</evidence>
<proteinExistence type="predicted"/>
<dbReference type="EMBL" id="BGPR01003856">
    <property type="protein sequence ID" value="GBM93168.1"/>
    <property type="molecule type" value="Genomic_DNA"/>
</dbReference>
<dbReference type="InterPro" id="IPR036388">
    <property type="entry name" value="WH-like_DNA-bd_sf"/>
</dbReference>
<dbReference type="GO" id="GO:0043565">
    <property type="term" value="F:sequence-specific DNA binding"/>
    <property type="evidence" value="ECO:0007669"/>
    <property type="project" value="InterPro"/>
</dbReference>
<dbReference type="SMART" id="SM00339">
    <property type="entry name" value="FH"/>
    <property type="match status" value="1"/>
</dbReference>
<reference evidence="4 5" key="1">
    <citation type="journal article" date="2019" name="Sci. Rep.">
        <title>Orb-weaving spider Araneus ventricosus genome elucidates the spidroin gene catalogue.</title>
        <authorList>
            <person name="Kono N."/>
            <person name="Nakamura H."/>
            <person name="Ohtoshi R."/>
            <person name="Moran D.A.P."/>
            <person name="Shinohara A."/>
            <person name="Yoshida Y."/>
            <person name="Fujiwara M."/>
            <person name="Mori M."/>
            <person name="Tomita M."/>
            <person name="Arakawa K."/>
        </authorList>
    </citation>
    <scope>NUCLEOTIDE SEQUENCE [LARGE SCALE GENOMIC DNA]</scope>
</reference>
<sequence>MERRRKPTVIKLREHLQDTTIRHAGGAKVDSSLHLSQPFENCATTESLAMISQLDEELQNDFKWLIGFDLRTVFLHDIEEDNSTFDGNRKLNGLASCKEKIHLWGEESSFKKKGRRTLKQETAQSFKSKKYSQSGTFTAMIFRCLHENGEASVKNIYNWISDTFPDFNPSDISWKNAVRHTLTVSPIFQKKKSPCGKCHLWYLNRTSSNITAKTILQPFSAENFMNTELQNSRKLKPEKQNRIEKKSSGLNEANKNHTHGFFTPAANKYDGNNYQQKKYNAENWVVTNSEIHDYRNCSQEIDPMHASRTMSEQFYIQEIPITEFSIESTNYTEPMEVKYLLDENAASIPVQIIQGKSF</sequence>
<protein>
    <recommendedName>
        <fullName evidence="3">Fork-head domain-containing protein</fullName>
    </recommendedName>
</protein>
<dbReference type="AlphaFoldDB" id="A0A4Y2JUG2"/>
<evidence type="ECO:0000313" key="4">
    <source>
        <dbReference type="EMBL" id="GBM93168.1"/>
    </source>
</evidence>
<dbReference type="Pfam" id="PF00250">
    <property type="entry name" value="Forkhead"/>
    <property type="match status" value="1"/>
</dbReference>
<comment type="subcellular location">
    <subcellularLocation>
        <location evidence="2">Nucleus</location>
    </subcellularLocation>
</comment>
<keyword evidence="2" id="KW-0539">Nucleus</keyword>
<dbReference type="Proteomes" id="UP000499080">
    <property type="component" value="Unassembled WGS sequence"/>
</dbReference>
<dbReference type="OrthoDB" id="5954824at2759"/>
<dbReference type="GO" id="GO:0005634">
    <property type="term" value="C:nucleus"/>
    <property type="evidence" value="ECO:0007669"/>
    <property type="project" value="UniProtKB-SubCell"/>
</dbReference>
<feature type="domain" description="Fork-head" evidence="3">
    <location>
        <begin position="128"/>
        <end position="234"/>
    </location>
</feature>
<dbReference type="InterPro" id="IPR001766">
    <property type="entry name" value="Fork_head_dom"/>
</dbReference>
<keyword evidence="1 2" id="KW-0238">DNA-binding</keyword>
<dbReference type="Gene3D" id="1.10.10.10">
    <property type="entry name" value="Winged helix-like DNA-binding domain superfamily/Winged helix DNA-binding domain"/>
    <property type="match status" value="1"/>
</dbReference>
<evidence type="ECO:0000259" key="3">
    <source>
        <dbReference type="PROSITE" id="PS50039"/>
    </source>
</evidence>